<accession>A0A8H7UTU3</accession>
<gene>
    <name evidence="1" type="ORF">INT47_010012</name>
</gene>
<name>A0A8H7UTU3_9FUNG</name>
<proteinExistence type="predicted"/>
<evidence type="ECO:0000313" key="1">
    <source>
        <dbReference type="EMBL" id="KAG2193867.1"/>
    </source>
</evidence>
<dbReference type="Proteomes" id="UP000603453">
    <property type="component" value="Unassembled WGS sequence"/>
</dbReference>
<reference evidence="1" key="1">
    <citation type="submission" date="2020-12" db="EMBL/GenBank/DDBJ databases">
        <title>Metabolic potential, ecology and presence of endohyphal bacteria is reflected in genomic diversity of Mucoromycotina.</title>
        <authorList>
            <person name="Muszewska A."/>
            <person name="Okrasinska A."/>
            <person name="Steczkiewicz K."/>
            <person name="Drgas O."/>
            <person name="Orlowska M."/>
            <person name="Perlinska-Lenart U."/>
            <person name="Aleksandrzak-Piekarczyk T."/>
            <person name="Szatraj K."/>
            <person name="Zielenkiewicz U."/>
            <person name="Pilsyk S."/>
            <person name="Malc E."/>
            <person name="Mieczkowski P."/>
            <person name="Kruszewska J.S."/>
            <person name="Biernat P."/>
            <person name="Pawlowska J."/>
        </authorList>
    </citation>
    <scope>NUCLEOTIDE SEQUENCE</scope>
    <source>
        <strain evidence="1">WA0000017839</strain>
    </source>
</reference>
<dbReference type="AlphaFoldDB" id="A0A8H7UTU3"/>
<comment type="caution">
    <text evidence="1">The sequence shown here is derived from an EMBL/GenBank/DDBJ whole genome shotgun (WGS) entry which is preliminary data.</text>
</comment>
<protein>
    <submittedName>
        <fullName evidence="1">Uncharacterized protein</fullName>
    </submittedName>
</protein>
<organism evidence="1 2">
    <name type="scientific">Mucor saturninus</name>
    <dbReference type="NCBI Taxonomy" id="64648"/>
    <lineage>
        <taxon>Eukaryota</taxon>
        <taxon>Fungi</taxon>
        <taxon>Fungi incertae sedis</taxon>
        <taxon>Mucoromycota</taxon>
        <taxon>Mucoromycotina</taxon>
        <taxon>Mucoromycetes</taxon>
        <taxon>Mucorales</taxon>
        <taxon>Mucorineae</taxon>
        <taxon>Mucoraceae</taxon>
        <taxon>Mucor</taxon>
    </lineage>
</organism>
<sequence>MLFKDFKELRVLRQALASDTEVDFVAYIQSQEIEKKSVFDRHFKRTMQAMKTCFPTAKEGSLQEKMVQWARTVIDNEFEILDRSKVLAYWLALEESKLTKNLEYVSLIQLNNEVKLKSLLLESLPIKRHAKKRRVV</sequence>
<dbReference type="EMBL" id="JAEPRD010000213">
    <property type="protein sequence ID" value="KAG2193867.1"/>
    <property type="molecule type" value="Genomic_DNA"/>
</dbReference>
<evidence type="ECO:0000313" key="2">
    <source>
        <dbReference type="Proteomes" id="UP000603453"/>
    </source>
</evidence>
<keyword evidence="2" id="KW-1185">Reference proteome</keyword>